<dbReference type="Gene3D" id="1.10.287.1060">
    <property type="entry name" value="ESAT-6-like"/>
    <property type="match status" value="1"/>
</dbReference>
<dbReference type="NCBIfam" id="NF035935">
    <property type="entry name" value="ESAT6_3"/>
    <property type="match status" value="1"/>
</dbReference>
<dbReference type="InterPro" id="IPR048032">
    <property type="entry name" value="ESAT6-like"/>
</dbReference>
<comment type="caution">
    <text evidence="2">The sequence shown here is derived from an EMBL/GenBank/DDBJ whole genome shotgun (WGS) entry which is preliminary data.</text>
</comment>
<name>A0A939JU23_9ACTN</name>
<dbReference type="AlphaFoldDB" id="A0A939JU23"/>
<evidence type="ECO:0000256" key="1">
    <source>
        <dbReference type="SAM" id="MobiDB-lite"/>
    </source>
</evidence>
<protein>
    <submittedName>
        <fullName evidence="2">Pore-forming ESAT-6 family protein</fullName>
    </submittedName>
</protein>
<proteinExistence type="predicted"/>
<gene>
    <name evidence="2" type="ORF">J1792_31120</name>
</gene>
<evidence type="ECO:0000313" key="2">
    <source>
        <dbReference type="EMBL" id="MBO0657030.1"/>
    </source>
</evidence>
<keyword evidence="3" id="KW-1185">Reference proteome</keyword>
<accession>A0A939JU23</accession>
<dbReference type="Proteomes" id="UP000664781">
    <property type="component" value="Unassembled WGS sequence"/>
</dbReference>
<feature type="region of interest" description="Disordered" evidence="1">
    <location>
        <begin position="1"/>
        <end position="21"/>
    </location>
</feature>
<organism evidence="2 3">
    <name type="scientific">Streptomyces triculaminicus</name>
    <dbReference type="NCBI Taxonomy" id="2816232"/>
    <lineage>
        <taxon>Bacteria</taxon>
        <taxon>Bacillati</taxon>
        <taxon>Actinomycetota</taxon>
        <taxon>Actinomycetes</taxon>
        <taxon>Kitasatosporales</taxon>
        <taxon>Streptomycetaceae</taxon>
        <taxon>Streptomyces</taxon>
    </lineage>
</organism>
<reference evidence="2" key="1">
    <citation type="submission" date="2021-03" db="EMBL/GenBank/DDBJ databases">
        <title>Streptomyces strains.</title>
        <authorList>
            <person name="Lund M.B."/>
            <person name="Toerring T."/>
        </authorList>
    </citation>
    <scope>NUCLEOTIDE SEQUENCE</scope>
    <source>
        <strain evidence="2">JCM 4242</strain>
    </source>
</reference>
<evidence type="ECO:0000313" key="3">
    <source>
        <dbReference type="Proteomes" id="UP000664781"/>
    </source>
</evidence>
<sequence>MAGTGAGADRRSYDGSASTEVQGSLAGIIGRLETLLIERDAAVKAAMAEFKADGVSDEYHGKEQRWNKAATEVRQIITLLRSTMEKNDGTAQSTLAKAKAAVDNIG</sequence>
<dbReference type="EMBL" id="JAFMOF010000005">
    <property type="protein sequence ID" value="MBO0657030.1"/>
    <property type="molecule type" value="Genomic_DNA"/>
</dbReference>
<dbReference type="RefSeq" id="WP_207248674.1">
    <property type="nucleotide sequence ID" value="NZ_JAFMOF010000005.1"/>
</dbReference>